<evidence type="ECO:0000313" key="2">
    <source>
        <dbReference type="Proteomes" id="UP000269396"/>
    </source>
</evidence>
<dbReference type="Proteomes" id="UP000269396">
    <property type="component" value="Unassembled WGS sequence"/>
</dbReference>
<accession>A0A183NHI0</accession>
<dbReference type="AlphaFoldDB" id="A0A183NHI0"/>
<proteinExistence type="predicted"/>
<dbReference type="EMBL" id="UZAL01001762">
    <property type="protein sequence ID" value="VDO79330.1"/>
    <property type="molecule type" value="Genomic_DNA"/>
</dbReference>
<name>A0A183NHI0_9TREM</name>
<keyword evidence="2" id="KW-1185">Reference proteome</keyword>
<evidence type="ECO:0000313" key="1">
    <source>
        <dbReference type="EMBL" id="VDO79330.1"/>
    </source>
</evidence>
<gene>
    <name evidence="1" type="ORF">SMTD_LOCUS1566</name>
</gene>
<organism evidence="1 2">
    <name type="scientific">Schistosoma mattheei</name>
    <dbReference type="NCBI Taxonomy" id="31246"/>
    <lineage>
        <taxon>Eukaryota</taxon>
        <taxon>Metazoa</taxon>
        <taxon>Spiralia</taxon>
        <taxon>Lophotrochozoa</taxon>
        <taxon>Platyhelminthes</taxon>
        <taxon>Trematoda</taxon>
        <taxon>Digenea</taxon>
        <taxon>Strigeidida</taxon>
        <taxon>Schistosomatoidea</taxon>
        <taxon>Schistosomatidae</taxon>
        <taxon>Schistosoma</taxon>
    </lineage>
</organism>
<sequence length="57" mass="7081">MCSYTRESIIDPIQNCTIFYSFIQYLFFILERTVRNYFLPIFVCIYDFNFLQKNLKF</sequence>
<protein>
    <submittedName>
        <fullName evidence="1">Uncharacterized protein</fullName>
    </submittedName>
</protein>
<reference evidence="1 2" key="1">
    <citation type="submission" date="2018-11" db="EMBL/GenBank/DDBJ databases">
        <authorList>
            <consortium name="Pathogen Informatics"/>
        </authorList>
    </citation>
    <scope>NUCLEOTIDE SEQUENCE [LARGE SCALE GENOMIC DNA]</scope>
    <source>
        <strain>Denwood</strain>
        <strain evidence="2">Zambia</strain>
    </source>
</reference>